<dbReference type="InterPro" id="IPR013654">
    <property type="entry name" value="PAS_2"/>
</dbReference>
<dbReference type="InterPro" id="IPR029016">
    <property type="entry name" value="GAF-like_dom_sf"/>
</dbReference>
<dbReference type="InterPro" id="IPR011495">
    <property type="entry name" value="Sig_transdc_His_kin_sub2_dim/P"/>
</dbReference>
<dbReference type="PANTHER" id="PTHR43065:SF23">
    <property type="entry name" value="SENSOR HISTIDINE KINASE PDTAS"/>
    <property type="match status" value="1"/>
</dbReference>
<dbReference type="Gene3D" id="3.30.450.40">
    <property type="match status" value="1"/>
</dbReference>
<evidence type="ECO:0000259" key="6">
    <source>
        <dbReference type="PROSITE" id="PS50046"/>
    </source>
</evidence>
<keyword evidence="4" id="KW-0157">Chromophore</keyword>
<dbReference type="InterPro" id="IPR036890">
    <property type="entry name" value="HATPase_C_sf"/>
</dbReference>
<reference evidence="7 8" key="1">
    <citation type="submission" date="2020-05" db="EMBL/GenBank/DDBJ databases">
        <title>Genome Sequencing of Type Strains.</title>
        <authorList>
            <person name="Lemaire J.F."/>
            <person name="Inderbitzin P."/>
            <person name="Gregorio O.A."/>
            <person name="Collins S.B."/>
            <person name="Wespe N."/>
            <person name="Knight-Connoni V."/>
        </authorList>
    </citation>
    <scope>NUCLEOTIDE SEQUENCE [LARGE SCALE GENOMIC DNA]</scope>
    <source>
        <strain evidence="7 8">DSM 100049</strain>
    </source>
</reference>
<dbReference type="AlphaFoldDB" id="A0A7Y6B6M5"/>
<protein>
    <submittedName>
        <fullName evidence="7">GAF domain-containing protein</fullName>
    </submittedName>
</protein>
<keyword evidence="2" id="KW-0600">Photoreceptor protein</keyword>
<feature type="domain" description="Phytochrome chromophore attachment site" evidence="6">
    <location>
        <begin position="145"/>
        <end position="299"/>
    </location>
</feature>
<dbReference type="RefSeq" id="WP_175312837.1">
    <property type="nucleotide sequence ID" value="NZ_CBCRYR010000008.1"/>
</dbReference>
<dbReference type="Gene3D" id="3.30.565.10">
    <property type="entry name" value="Histidine kinase-like ATPase, C-terminal domain"/>
    <property type="match status" value="1"/>
</dbReference>
<dbReference type="Pfam" id="PF07568">
    <property type="entry name" value="HisKA_2"/>
    <property type="match status" value="1"/>
</dbReference>
<keyword evidence="8" id="KW-1185">Reference proteome</keyword>
<evidence type="ECO:0000313" key="7">
    <source>
        <dbReference type="EMBL" id="NUU48415.1"/>
    </source>
</evidence>
<accession>A0A7Y6B6M5</accession>
<dbReference type="Pfam" id="PF08446">
    <property type="entry name" value="PAS_2"/>
    <property type="match status" value="1"/>
</dbReference>
<evidence type="ECO:0000256" key="4">
    <source>
        <dbReference type="ARBA" id="ARBA00022991"/>
    </source>
</evidence>
<comment type="similarity">
    <text evidence="1">In the N-terminal section; belongs to the phytochrome family.</text>
</comment>
<name>A0A7Y6B6M5_9SPHN</name>
<sequence>MATRPLATDPSQDITACDREPIHIPGAIQPHGLLLVVDATTGIIVAGAGAIEERLASEWHGLPLSALAGDQVADMVQAMPIGPGSTTSAAPVRGISEVFCVTAHRIAGDMVLVELEPGVADAPWGAGSPLGWLDAAATGLERTGDLAMLCERAAVTFRLLTGFDRVMLYRFLDEDSGRVVAEARAPELHSFLHHHFPASDIPKQARALYVRNRTRSIPDVDYTPAPLRPAGFETVDLSDVGLRSVSPVHVRYLQNMGVAASASISIVKDGVLWGMIACHHYSARRLSSELRAAAAALASGLARQIRAKEEAELYRERLRLRAAEDGILPRIIGLGDVVPAIRRLMPEMKAMMGASGFAVVEHGKVREEGVCPPTLAILDIAAWAAARSAGDVVATHELPAVMPQADRLAASAAGVMALPLIDGGVTLLWFRAEQVEEIEWAGNPHKSVALSSDETLTPRASFESWSETVRGRSRRWTLEEVESGHRLRRALHEASQNQRLRGLNTALQRTLDDREALLLQKDVLMKEVDHRVQNSLQLVSSFLALQAKAAGDPRVREHLAEAQARLSAVALVHRRLYRDDQIQTVDLARYLEDLVGDMKQSLGADWAAMMRLDLAPVLMPTDRAINLGLVTTELIINATKYAYDGAVGPVTITLEQYGNRLRLIVADEGKGRTGDGEGTGDGRGFGSRMMTAMMQRLSGSIEYDDNRPGLRAIVIAPIAD</sequence>
<keyword evidence="3" id="KW-0716">Sensory transduction</keyword>
<dbReference type="GO" id="GO:0009584">
    <property type="term" value="P:detection of visible light"/>
    <property type="evidence" value="ECO:0007669"/>
    <property type="project" value="InterPro"/>
</dbReference>
<dbReference type="PANTHER" id="PTHR43065">
    <property type="entry name" value="SENSOR HISTIDINE KINASE"/>
    <property type="match status" value="1"/>
</dbReference>
<comment type="caution">
    <text evidence="7">The sequence shown here is derived from an EMBL/GenBank/DDBJ whole genome shotgun (WGS) entry which is preliminary data.</text>
</comment>
<dbReference type="SUPFAM" id="SSF55874">
    <property type="entry name" value="ATPase domain of HSP90 chaperone/DNA topoisomerase II/histidine kinase"/>
    <property type="match status" value="1"/>
</dbReference>
<evidence type="ECO:0000256" key="2">
    <source>
        <dbReference type="ARBA" id="ARBA00022543"/>
    </source>
</evidence>
<evidence type="ECO:0000256" key="3">
    <source>
        <dbReference type="ARBA" id="ARBA00022606"/>
    </source>
</evidence>
<dbReference type="SUPFAM" id="SSF55785">
    <property type="entry name" value="PYP-like sensor domain (PAS domain)"/>
    <property type="match status" value="1"/>
</dbReference>
<dbReference type="InterPro" id="IPR003594">
    <property type="entry name" value="HATPase_dom"/>
</dbReference>
<evidence type="ECO:0000256" key="5">
    <source>
        <dbReference type="ARBA" id="ARBA00023170"/>
    </source>
</evidence>
<dbReference type="InterPro" id="IPR016132">
    <property type="entry name" value="Phyto_chromo_attachment"/>
</dbReference>
<dbReference type="Pfam" id="PF00360">
    <property type="entry name" value="PHY"/>
    <property type="match status" value="1"/>
</dbReference>
<evidence type="ECO:0000313" key="8">
    <source>
        <dbReference type="Proteomes" id="UP000536441"/>
    </source>
</evidence>
<dbReference type="PRINTS" id="PR01033">
    <property type="entry name" value="PHYTOCHROME"/>
</dbReference>
<dbReference type="InterPro" id="IPR043150">
    <property type="entry name" value="Phytochrome_PHY_sf"/>
</dbReference>
<evidence type="ECO:0000256" key="1">
    <source>
        <dbReference type="ARBA" id="ARBA00006402"/>
    </source>
</evidence>
<dbReference type="SMART" id="SM00387">
    <property type="entry name" value="HATPase_c"/>
    <property type="match status" value="1"/>
</dbReference>
<dbReference type="SMART" id="SM00065">
    <property type="entry name" value="GAF"/>
    <property type="match status" value="1"/>
</dbReference>
<dbReference type="Pfam" id="PF13581">
    <property type="entry name" value="HATPase_c_2"/>
    <property type="match status" value="1"/>
</dbReference>
<dbReference type="Gene3D" id="3.30.450.20">
    <property type="entry name" value="PAS domain"/>
    <property type="match status" value="2"/>
</dbReference>
<dbReference type="SUPFAM" id="SSF55781">
    <property type="entry name" value="GAF domain-like"/>
    <property type="match status" value="2"/>
</dbReference>
<dbReference type="Gene3D" id="3.30.450.270">
    <property type="match status" value="1"/>
</dbReference>
<dbReference type="EMBL" id="JABMCH010000070">
    <property type="protein sequence ID" value="NUU48415.1"/>
    <property type="molecule type" value="Genomic_DNA"/>
</dbReference>
<gene>
    <name evidence="7" type="ORF">HP438_15700</name>
</gene>
<dbReference type="InterPro" id="IPR003018">
    <property type="entry name" value="GAF"/>
</dbReference>
<dbReference type="Pfam" id="PF01590">
    <property type="entry name" value="GAF"/>
    <property type="match status" value="1"/>
</dbReference>
<dbReference type="InterPro" id="IPR001294">
    <property type="entry name" value="Phytochrome"/>
</dbReference>
<dbReference type="PROSITE" id="PS50046">
    <property type="entry name" value="PHYTOCHROME_2"/>
    <property type="match status" value="1"/>
</dbReference>
<dbReference type="GO" id="GO:0006355">
    <property type="term" value="P:regulation of DNA-templated transcription"/>
    <property type="evidence" value="ECO:0007669"/>
    <property type="project" value="InterPro"/>
</dbReference>
<dbReference type="Proteomes" id="UP000536441">
    <property type="component" value="Unassembled WGS sequence"/>
</dbReference>
<keyword evidence="5" id="KW-0675">Receptor</keyword>
<dbReference type="InterPro" id="IPR035965">
    <property type="entry name" value="PAS-like_dom_sf"/>
</dbReference>
<dbReference type="InterPro" id="IPR013515">
    <property type="entry name" value="Phytochrome_cen-reg"/>
</dbReference>
<organism evidence="7 8">
    <name type="scientific">Sphingomonas zeae</name>
    <dbReference type="NCBI Taxonomy" id="1646122"/>
    <lineage>
        <taxon>Bacteria</taxon>
        <taxon>Pseudomonadati</taxon>
        <taxon>Pseudomonadota</taxon>
        <taxon>Alphaproteobacteria</taxon>
        <taxon>Sphingomonadales</taxon>
        <taxon>Sphingomonadaceae</taxon>
        <taxon>Sphingomonas</taxon>
    </lineage>
</organism>
<proteinExistence type="inferred from homology"/>
<dbReference type="GO" id="GO:0009881">
    <property type="term" value="F:photoreceptor activity"/>
    <property type="evidence" value="ECO:0007669"/>
    <property type="project" value="UniProtKB-KW"/>
</dbReference>